<evidence type="ECO:0000256" key="5">
    <source>
        <dbReference type="ARBA" id="ARBA00022833"/>
    </source>
</evidence>
<comment type="caution">
    <text evidence="7">The sequence shown here is derived from an EMBL/GenBank/DDBJ whole genome shotgun (WGS) entry which is preliminary data.</text>
</comment>
<comment type="cofactor">
    <cofactor evidence="1">
        <name>Zn(2+)</name>
        <dbReference type="ChEBI" id="CHEBI:29105"/>
    </cofactor>
</comment>
<evidence type="ECO:0000313" key="7">
    <source>
        <dbReference type="EMBL" id="GAQ10011.1"/>
    </source>
</evidence>
<evidence type="ECO:0000256" key="3">
    <source>
        <dbReference type="ARBA" id="ARBA00022723"/>
    </source>
</evidence>
<sequence length="372" mass="41594">MKAKMSRLPFELLRVNLPFQFVAYHLANTPRVFRWAFGDRAFLLLKLELRDPIMESTCIHAKMMAQLTHGGKLVRLNSPVKLLVDRVEMGGSVGTSIEIGGVIKLSAVDEPNAPLVLPGDDLALDPGYPPQSFREWLVEEDRNNVTSDRKTVYVVAPPHYDEDAYFAQAWASARVGKTQHQLVAPNPEDIVGYLAAFYHGVPVKLLRVSDFRFVPWDGQKSKTSPRFIGLAVSDECIGIRTRACPDKVYPRQLNLDDLLDVAISILPKDAYALCLLVNHDLYEDADDTFVCGRAYGGSRVAVVSSARYCPTLDELLLRGEYQKAEDCERIVILGYCAIKSRVICIVFSPKYQFITTVIIITLAFSNVSHCKP</sequence>
<dbReference type="Proteomes" id="UP000051487">
    <property type="component" value="Unassembled WGS sequence"/>
</dbReference>
<dbReference type="InterPro" id="IPR012962">
    <property type="entry name" value="Pept_M54_archaemetzincn"/>
</dbReference>
<dbReference type="GO" id="GO:0008237">
    <property type="term" value="F:metallopeptidase activity"/>
    <property type="evidence" value="ECO:0007669"/>
    <property type="project" value="UniProtKB-KW"/>
</dbReference>
<keyword evidence="4" id="KW-0378">Hydrolase</keyword>
<reference evidence="7 8" key="1">
    <citation type="submission" date="2015-11" db="EMBL/GenBank/DDBJ databases">
        <title>Aspergillus lentulus strain IFM 54703T.</title>
        <authorList>
            <person name="Kusuya Y."/>
            <person name="Sakai K."/>
            <person name="Kamei K."/>
            <person name="Takahashi H."/>
            <person name="Yaguchi T."/>
        </authorList>
    </citation>
    <scope>NUCLEOTIDE SEQUENCE [LARGE SCALE GENOMIC DNA]</scope>
    <source>
        <strain evidence="7 8">IFM 54703</strain>
    </source>
</reference>
<dbReference type="Gene3D" id="3.40.390.10">
    <property type="entry name" value="Collagenase (Catalytic Domain)"/>
    <property type="match status" value="1"/>
</dbReference>
<evidence type="ECO:0000256" key="4">
    <source>
        <dbReference type="ARBA" id="ARBA00022801"/>
    </source>
</evidence>
<organism evidence="7 8">
    <name type="scientific">Aspergillus lentulus</name>
    <dbReference type="NCBI Taxonomy" id="293939"/>
    <lineage>
        <taxon>Eukaryota</taxon>
        <taxon>Fungi</taxon>
        <taxon>Dikarya</taxon>
        <taxon>Ascomycota</taxon>
        <taxon>Pezizomycotina</taxon>
        <taxon>Eurotiomycetes</taxon>
        <taxon>Eurotiomycetidae</taxon>
        <taxon>Eurotiales</taxon>
        <taxon>Aspergillaceae</taxon>
        <taxon>Aspergillus</taxon>
        <taxon>Aspergillus subgen. Fumigati</taxon>
    </lineage>
</organism>
<evidence type="ECO:0000256" key="1">
    <source>
        <dbReference type="ARBA" id="ARBA00001947"/>
    </source>
</evidence>
<name>A0AAN4TCS8_ASPLE</name>
<dbReference type="EMBL" id="BCLY01000013">
    <property type="protein sequence ID" value="GAQ10011.1"/>
    <property type="molecule type" value="Genomic_DNA"/>
</dbReference>
<dbReference type="PANTHER" id="PTHR15910">
    <property type="entry name" value="ARCHAEMETZINCIN"/>
    <property type="match status" value="1"/>
</dbReference>
<keyword evidence="6" id="KW-0482">Metalloprotease</keyword>
<keyword evidence="2" id="KW-0645">Protease</keyword>
<gene>
    <name evidence="7" type="ORF">ALT_7332</name>
</gene>
<proteinExistence type="predicted"/>
<keyword evidence="3" id="KW-0479">Metal-binding</keyword>
<dbReference type="InterPro" id="IPR024079">
    <property type="entry name" value="MetalloPept_cat_dom_sf"/>
</dbReference>
<accession>A0AAN4TCS8</accession>
<evidence type="ECO:0000256" key="2">
    <source>
        <dbReference type="ARBA" id="ARBA00022670"/>
    </source>
</evidence>
<dbReference type="GO" id="GO:0006508">
    <property type="term" value="P:proteolysis"/>
    <property type="evidence" value="ECO:0007669"/>
    <property type="project" value="UniProtKB-KW"/>
</dbReference>
<dbReference type="AlphaFoldDB" id="A0AAN4TCS8"/>
<keyword evidence="5" id="KW-0862">Zinc</keyword>
<dbReference type="GO" id="GO:0046872">
    <property type="term" value="F:metal ion binding"/>
    <property type="evidence" value="ECO:0007669"/>
    <property type="project" value="UniProtKB-KW"/>
</dbReference>
<dbReference type="PANTHER" id="PTHR15910:SF1">
    <property type="entry name" value="ARCHAEMETZINCIN-2"/>
    <property type="match status" value="1"/>
</dbReference>
<evidence type="ECO:0000256" key="6">
    <source>
        <dbReference type="ARBA" id="ARBA00023049"/>
    </source>
</evidence>
<protein>
    <submittedName>
        <fullName evidence="7">Uncharacterized protein</fullName>
    </submittedName>
</protein>
<evidence type="ECO:0000313" key="8">
    <source>
        <dbReference type="Proteomes" id="UP000051487"/>
    </source>
</evidence>